<keyword evidence="2" id="KW-0862">Zinc</keyword>
<protein>
    <submittedName>
        <fullName evidence="9">Transcriptional regulatory protein YCR106W</fullName>
    </submittedName>
</protein>
<keyword evidence="5" id="KW-0804">Transcription</keyword>
<dbReference type="InterPro" id="IPR036864">
    <property type="entry name" value="Zn2-C6_fun-type_DNA-bd_sf"/>
</dbReference>
<dbReference type="Pfam" id="PF00172">
    <property type="entry name" value="Zn_clus"/>
    <property type="match status" value="1"/>
</dbReference>
<sequence length="1044" mass="118726">MTSTKSNVTQEAVPKVNTNMNVNNMNVGSIPESSGVRHDQTNNNGNRRVLKRNRVSYVCFACRKRKTRCDRGNPCGRCVALSTECVYAIPELNVTKKLNVAEPAVPGKGPTQQPPLPTGEVFITTPHNGTGSIPVAHEHGGLHSMNPMQQLSPAMPSIQSQGTSTNLKPGIPSPTTTSMLHPVHQQPSLLQQNSNADMMKIAKLEEELMYWKKKAMSFGPGSSLHPTTGSYSDMTSTQSYSSTFMESPGVGNGANLSGADGCDNQIINNQSFNNVRLSLDDCESTYFVHEYLRALHPPFSFPSLIFRDRHLTCMFASIFGFTYTDIIKYVGENEELTIQNLMKYGNSALISNEHTILYYYEPILIKHVQQARNQNQLKSVPVIIFTKGDRIEELVETEFPPALTSLLDEILEKLPPTETGLQLYINHFLKCIYPFYPFLNVETFLEAIGRLITYDPNVINAGGKPSWNIKKETLRKDLEYLTLLMIVIQISHDLLSVSLDEDVKMDVKTLDLTPLSIHSESWLSFSKRLFLILNVSRFHSEDVFCCMLYQRICYSFSPRESNLLLDPHPLVHSSQLLQEALVLGLHKDPTNYKSLSNHSVQPTEISNYRRKLWLGLCNIIFQETLPLGSTAKVEEYHSYFFKNLDNISFMEAVRFSLTPANTFDYRLIDMAIKKYQIGLLMAKIQKACTGLTPSPISEILFLISKLEAEVLKFEKLKLTSEGIKETIKSHSLECSMDISSVIRCEIIIMKLVSNSLIHNVLWSLFLKVEEKVNADESYNYYTLHAKLFEKMMLHSFKFYGLMSQLFSNDFEKDTVKYRYSLTKQIQQSYLRISLWFISILLKLSLVQKDLETNGSTPNSVVTNSNIDIHDSKLMVIKDLYKISENAFISLVRQSKKYSILKTSMLFNKTQCLFSYFVQILQMDRLLAISTRLWDMKIENKEIPQRVIQSLRKKWSINIEDAEVMRSNFFASSSLHLLDYETWSNIQKYIHSMNIPLAQQSSAQFAKDAPLYQGSSALDTSIDLNLDFSSFFDLDSNFGLPSLSF</sequence>
<dbReference type="Gene3D" id="4.10.240.10">
    <property type="entry name" value="Zn(2)-C6 fungal-type DNA-binding domain"/>
    <property type="match status" value="1"/>
</dbReference>
<dbReference type="PANTHER" id="PTHR31069">
    <property type="entry name" value="OLEATE-ACTIVATED TRANSCRIPTION FACTOR 1-RELATED"/>
    <property type="match status" value="1"/>
</dbReference>
<evidence type="ECO:0000256" key="4">
    <source>
        <dbReference type="ARBA" id="ARBA00023125"/>
    </source>
</evidence>
<evidence type="ECO:0000313" key="9">
    <source>
        <dbReference type="EMBL" id="QGN17764.1"/>
    </source>
</evidence>
<evidence type="ECO:0000256" key="6">
    <source>
        <dbReference type="ARBA" id="ARBA00023242"/>
    </source>
</evidence>
<name>A0ABX6EZJ0_KLUMA</name>
<feature type="compositionally biased region" description="Polar residues" evidence="7">
    <location>
        <begin position="1"/>
        <end position="10"/>
    </location>
</feature>
<proteinExistence type="predicted"/>
<evidence type="ECO:0000256" key="2">
    <source>
        <dbReference type="ARBA" id="ARBA00022833"/>
    </source>
</evidence>
<dbReference type="PANTHER" id="PTHR31069:SF29">
    <property type="entry name" value="OLEATE-ACTIVATED TRANSCRIPTION FACTOR 1-RELATED"/>
    <property type="match status" value="1"/>
</dbReference>
<evidence type="ECO:0000256" key="3">
    <source>
        <dbReference type="ARBA" id="ARBA00023015"/>
    </source>
</evidence>
<reference evidence="9 10" key="2">
    <citation type="submission" date="2019-11" db="EMBL/GenBank/DDBJ databases">
        <authorList>
            <person name="Lu H."/>
        </authorList>
    </citation>
    <scope>NUCLEOTIDE SEQUENCE [LARGE SCALE GENOMIC DNA]</scope>
    <source>
        <strain evidence="9 10">FIM1</strain>
    </source>
</reference>
<dbReference type="SMART" id="SM00066">
    <property type="entry name" value="GAL4"/>
    <property type="match status" value="1"/>
</dbReference>
<dbReference type="CDD" id="cd00067">
    <property type="entry name" value="GAL4"/>
    <property type="match status" value="1"/>
</dbReference>
<reference evidence="9 10" key="1">
    <citation type="submission" date="2016-03" db="EMBL/GenBank/DDBJ databases">
        <title>How can Kluyveromyces marxianus grow so fast - potential evolutionary course in Saccharomyces Complex revealed by comparative genomics.</title>
        <authorList>
            <person name="Mo W."/>
            <person name="Lu W."/>
            <person name="Yang X."/>
            <person name="Qi J."/>
            <person name="Lv H."/>
        </authorList>
    </citation>
    <scope>NUCLEOTIDE SEQUENCE [LARGE SCALE GENOMIC DNA]</scope>
    <source>
        <strain evidence="9 10">FIM1</strain>
    </source>
</reference>
<dbReference type="EMBL" id="CP015060">
    <property type="protein sequence ID" value="QGN17764.1"/>
    <property type="molecule type" value="Genomic_DNA"/>
</dbReference>
<keyword evidence="10" id="KW-1185">Reference proteome</keyword>
<dbReference type="PROSITE" id="PS50048">
    <property type="entry name" value="ZN2_CY6_FUNGAL_2"/>
    <property type="match status" value="1"/>
</dbReference>
<dbReference type="Proteomes" id="UP000422736">
    <property type="component" value="Chromosome 8"/>
</dbReference>
<keyword evidence="3" id="KW-0805">Transcription regulation</keyword>
<evidence type="ECO:0000313" key="10">
    <source>
        <dbReference type="Proteomes" id="UP000422736"/>
    </source>
</evidence>
<dbReference type="InterPro" id="IPR001138">
    <property type="entry name" value="Zn2Cys6_DnaBD"/>
</dbReference>
<feature type="compositionally biased region" description="Low complexity" evidence="7">
    <location>
        <begin position="16"/>
        <end position="27"/>
    </location>
</feature>
<dbReference type="SUPFAM" id="SSF57701">
    <property type="entry name" value="Zn2/Cys6 DNA-binding domain"/>
    <property type="match status" value="1"/>
</dbReference>
<accession>A0ABX6EZJ0</accession>
<keyword evidence="6" id="KW-0539">Nucleus</keyword>
<keyword evidence="4" id="KW-0238">DNA-binding</keyword>
<gene>
    <name evidence="9" type="primary">RDS1</name>
    <name evidence="9" type="ORF">FIM1_4973</name>
</gene>
<evidence type="ECO:0000256" key="7">
    <source>
        <dbReference type="SAM" id="MobiDB-lite"/>
    </source>
</evidence>
<organism evidence="9 10">
    <name type="scientific">Kluyveromyces marxianus</name>
    <name type="common">Yeast</name>
    <name type="synonym">Candida kefyr</name>
    <dbReference type="NCBI Taxonomy" id="4911"/>
    <lineage>
        <taxon>Eukaryota</taxon>
        <taxon>Fungi</taxon>
        <taxon>Dikarya</taxon>
        <taxon>Ascomycota</taxon>
        <taxon>Saccharomycotina</taxon>
        <taxon>Saccharomycetes</taxon>
        <taxon>Saccharomycetales</taxon>
        <taxon>Saccharomycetaceae</taxon>
        <taxon>Kluyveromyces</taxon>
    </lineage>
</organism>
<evidence type="ECO:0000259" key="8">
    <source>
        <dbReference type="PROSITE" id="PS50048"/>
    </source>
</evidence>
<feature type="region of interest" description="Disordered" evidence="7">
    <location>
        <begin position="1"/>
        <end position="48"/>
    </location>
</feature>
<evidence type="ECO:0000256" key="5">
    <source>
        <dbReference type="ARBA" id="ARBA00023163"/>
    </source>
</evidence>
<dbReference type="CDD" id="cd12148">
    <property type="entry name" value="fungal_TF_MHR"/>
    <property type="match status" value="1"/>
</dbReference>
<keyword evidence="1" id="KW-0479">Metal-binding</keyword>
<feature type="domain" description="Zn(2)-C6 fungal-type" evidence="8">
    <location>
        <begin position="58"/>
        <end position="87"/>
    </location>
</feature>
<dbReference type="InterPro" id="IPR050675">
    <property type="entry name" value="OAF3"/>
</dbReference>
<dbReference type="PROSITE" id="PS00463">
    <property type="entry name" value="ZN2_CY6_FUNGAL_1"/>
    <property type="match status" value="1"/>
</dbReference>
<evidence type="ECO:0000256" key="1">
    <source>
        <dbReference type="ARBA" id="ARBA00022723"/>
    </source>
</evidence>